<protein>
    <recommendedName>
        <fullName evidence="14">Peptide O-xylosyltransferase</fullName>
    </recommendedName>
</protein>
<evidence type="ECO:0000256" key="5">
    <source>
        <dbReference type="ARBA" id="ARBA00022692"/>
    </source>
</evidence>
<evidence type="ECO:0000256" key="1">
    <source>
        <dbReference type="ARBA" id="ARBA00004323"/>
    </source>
</evidence>
<keyword evidence="3" id="KW-0328">Glycosyltransferase</keyword>
<keyword evidence="8" id="KW-0735">Signal-anchor</keyword>
<keyword evidence="16" id="KW-1185">Reference proteome</keyword>
<keyword evidence="9" id="KW-1133">Transmembrane helix</keyword>
<accession>A0ABW2N4K7</accession>
<evidence type="ECO:0000313" key="15">
    <source>
        <dbReference type="EMBL" id="MFC7361103.1"/>
    </source>
</evidence>
<sequence length="289" mass="34181">MSRHAYLVLAHDDPYVLVKLLQLLDDRRNTVFVHLDKRFTQTDPSRLAPVCTRSEMVFVPRRKVFWGDFSQVDAALRLFRAAAPGRYDYYHLVSGADLPLKTQDEIHDFFSRHAGREFIGYAERFDPRWATELHFFNRYMRPTNRVERAIRSRGTDNVIRLQRRLGYDHARRFGLELRKGSDWFSITHLMALHLLDNEKLIRRLLRFGHAPSELYVQTLAWNSEFRARLFDPHDEYAGSARLIDWDRGGPYVFTEKDFGELLDSDRMFARKFMSSVDRAVVDRLVEHLS</sequence>
<comment type="caution">
    <text evidence="15">The sequence shown here is derived from an EMBL/GenBank/DDBJ whole genome shotgun (WGS) entry which is preliminary data.</text>
</comment>
<keyword evidence="5" id="KW-0812">Transmembrane</keyword>
<keyword evidence="6" id="KW-0479">Metal-binding</keyword>
<proteinExistence type="predicted"/>
<evidence type="ECO:0000256" key="10">
    <source>
        <dbReference type="ARBA" id="ARBA00023034"/>
    </source>
</evidence>
<keyword evidence="10" id="KW-0333">Golgi apparatus</keyword>
<evidence type="ECO:0000256" key="8">
    <source>
        <dbReference type="ARBA" id="ARBA00022968"/>
    </source>
</evidence>
<dbReference type="RefSeq" id="WP_255888382.1">
    <property type="nucleotide sequence ID" value="NZ_JAFMZM010000001.1"/>
</dbReference>
<dbReference type="Pfam" id="PF02485">
    <property type="entry name" value="Branch"/>
    <property type="match status" value="1"/>
</dbReference>
<keyword evidence="4" id="KW-0808">Transferase</keyword>
<keyword evidence="7" id="KW-0256">Endoplasmic reticulum</keyword>
<comment type="subcellular location">
    <subcellularLocation>
        <location evidence="2">Endoplasmic reticulum membrane</location>
        <topology evidence="2">Single-pass type II membrane protein</topology>
    </subcellularLocation>
    <subcellularLocation>
        <location evidence="1">Golgi apparatus membrane</location>
        <topology evidence="1">Single-pass type II membrane protein</topology>
    </subcellularLocation>
</comment>
<evidence type="ECO:0000256" key="11">
    <source>
        <dbReference type="ARBA" id="ARBA00023136"/>
    </source>
</evidence>
<gene>
    <name evidence="15" type="ORF">ACFQO6_12555</name>
</gene>
<name>A0ABW2N4K7_9ACTN</name>
<evidence type="ECO:0000256" key="4">
    <source>
        <dbReference type="ARBA" id="ARBA00022679"/>
    </source>
</evidence>
<dbReference type="EMBL" id="JBHTCH010000014">
    <property type="protein sequence ID" value="MFC7361103.1"/>
    <property type="molecule type" value="Genomic_DNA"/>
</dbReference>
<dbReference type="InterPro" id="IPR043538">
    <property type="entry name" value="XYLT"/>
</dbReference>
<evidence type="ECO:0000256" key="3">
    <source>
        <dbReference type="ARBA" id="ARBA00022676"/>
    </source>
</evidence>
<dbReference type="Proteomes" id="UP001596524">
    <property type="component" value="Unassembled WGS sequence"/>
</dbReference>
<evidence type="ECO:0000256" key="12">
    <source>
        <dbReference type="ARBA" id="ARBA00023157"/>
    </source>
</evidence>
<keyword evidence="13" id="KW-0325">Glycoprotein</keyword>
<evidence type="ECO:0000256" key="2">
    <source>
        <dbReference type="ARBA" id="ARBA00004648"/>
    </source>
</evidence>
<evidence type="ECO:0000256" key="6">
    <source>
        <dbReference type="ARBA" id="ARBA00022723"/>
    </source>
</evidence>
<dbReference type="PANTHER" id="PTHR46025">
    <property type="entry name" value="XYLOSYLTRANSFERASE OXT"/>
    <property type="match status" value="1"/>
</dbReference>
<evidence type="ECO:0000313" key="16">
    <source>
        <dbReference type="Proteomes" id="UP001596524"/>
    </source>
</evidence>
<dbReference type="PANTHER" id="PTHR46025:SF3">
    <property type="entry name" value="XYLOSYLTRANSFERASE OXT"/>
    <property type="match status" value="1"/>
</dbReference>
<evidence type="ECO:0000256" key="14">
    <source>
        <dbReference type="ARBA" id="ARBA00042865"/>
    </source>
</evidence>
<organism evidence="15 16">
    <name type="scientific">Nocardioides astragali</name>
    <dbReference type="NCBI Taxonomy" id="1776736"/>
    <lineage>
        <taxon>Bacteria</taxon>
        <taxon>Bacillati</taxon>
        <taxon>Actinomycetota</taxon>
        <taxon>Actinomycetes</taxon>
        <taxon>Propionibacteriales</taxon>
        <taxon>Nocardioidaceae</taxon>
        <taxon>Nocardioides</taxon>
    </lineage>
</organism>
<reference evidence="16" key="1">
    <citation type="journal article" date="2019" name="Int. J. Syst. Evol. Microbiol.">
        <title>The Global Catalogue of Microorganisms (GCM) 10K type strain sequencing project: providing services to taxonomists for standard genome sequencing and annotation.</title>
        <authorList>
            <consortium name="The Broad Institute Genomics Platform"/>
            <consortium name="The Broad Institute Genome Sequencing Center for Infectious Disease"/>
            <person name="Wu L."/>
            <person name="Ma J."/>
        </authorList>
    </citation>
    <scope>NUCLEOTIDE SEQUENCE [LARGE SCALE GENOMIC DNA]</scope>
    <source>
        <strain evidence="16">FCH27</strain>
    </source>
</reference>
<dbReference type="InterPro" id="IPR003406">
    <property type="entry name" value="Glyco_trans_14"/>
</dbReference>
<keyword evidence="12" id="KW-1015">Disulfide bond</keyword>
<keyword evidence="11" id="KW-0472">Membrane</keyword>
<evidence type="ECO:0000256" key="9">
    <source>
        <dbReference type="ARBA" id="ARBA00022989"/>
    </source>
</evidence>
<evidence type="ECO:0000256" key="13">
    <source>
        <dbReference type="ARBA" id="ARBA00023180"/>
    </source>
</evidence>
<evidence type="ECO:0000256" key="7">
    <source>
        <dbReference type="ARBA" id="ARBA00022824"/>
    </source>
</evidence>